<dbReference type="PANTHER" id="PTHR22881:SF27">
    <property type="entry name" value="BROMODOMAIN CONTAINING 7_9"/>
    <property type="match status" value="1"/>
</dbReference>
<feature type="region of interest" description="Disordered" evidence="3">
    <location>
        <begin position="559"/>
        <end position="578"/>
    </location>
</feature>
<evidence type="ECO:0000256" key="1">
    <source>
        <dbReference type="ARBA" id="ARBA00023117"/>
    </source>
</evidence>
<reference evidence="5 6" key="1">
    <citation type="submission" date="2020-04" db="EMBL/GenBank/DDBJ databases">
        <title>Plant Genome Project.</title>
        <authorList>
            <person name="Zhang R.-G."/>
        </authorList>
    </citation>
    <scope>NUCLEOTIDE SEQUENCE [LARGE SCALE GENOMIC DNA]</scope>
    <source>
        <strain evidence="5">YNK0</strain>
        <tissue evidence="5">Leaf</tissue>
    </source>
</reference>
<dbReference type="PROSITE" id="PS00633">
    <property type="entry name" value="BROMODOMAIN_1"/>
    <property type="match status" value="1"/>
</dbReference>
<keyword evidence="6" id="KW-1185">Reference proteome</keyword>
<evidence type="ECO:0000256" key="2">
    <source>
        <dbReference type="PROSITE-ProRule" id="PRU00035"/>
    </source>
</evidence>
<feature type="region of interest" description="Disordered" evidence="3">
    <location>
        <begin position="662"/>
        <end position="691"/>
    </location>
</feature>
<feature type="region of interest" description="Disordered" evidence="3">
    <location>
        <begin position="491"/>
        <end position="547"/>
    </location>
</feature>
<feature type="region of interest" description="Disordered" evidence="3">
    <location>
        <begin position="730"/>
        <end position="751"/>
    </location>
</feature>
<dbReference type="InterPro" id="IPR001487">
    <property type="entry name" value="Bromodomain"/>
</dbReference>
<dbReference type="Gene3D" id="1.20.920.10">
    <property type="entry name" value="Bromodomain-like"/>
    <property type="match status" value="1"/>
</dbReference>
<gene>
    <name evidence="5" type="ORF">HHK36_003179</name>
</gene>
<feature type="compositionally biased region" description="Basic and acidic residues" evidence="3">
    <location>
        <begin position="151"/>
        <end position="161"/>
    </location>
</feature>
<accession>A0A834ZXU4</accession>
<dbReference type="CDD" id="cd04369">
    <property type="entry name" value="Bromodomain"/>
    <property type="match status" value="1"/>
</dbReference>
<feature type="compositionally biased region" description="Low complexity" evidence="3">
    <location>
        <begin position="45"/>
        <end position="61"/>
    </location>
</feature>
<feature type="compositionally biased region" description="Low complexity" evidence="3">
    <location>
        <begin position="110"/>
        <end position="122"/>
    </location>
</feature>
<feature type="compositionally biased region" description="Polar residues" evidence="3">
    <location>
        <begin position="69"/>
        <end position="80"/>
    </location>
</feature>
<evidence type="ECO:0000256" key="3">
    <source>
        <dbReference type="SAM" id="MobiDB-lite"/>
    </source>
</evidence>
<feature type="region of interest" description="Disordered" evidence="3">
    <location>
        <begin position="285"/>
        <end position="364"/>
    </location>
</feature>
<feature type="compositionally biased region" description="Polar residues" evidence="3">
    <location>
        <begin position="736"/>
        <end position="747"/>
    </location>
</feature>
<dbReference type="SUPFAM" id="SSF47370">
    <property type="entry name" value="Bromodomain"/>
    <property type="match status" value="1"/>
</dbReference>
<feature type="compositionally biased region" description="Basic residues" evidence="3">
    <location>
        <begin position="299"/>
        <end position="313"/>
    </location>
</feature>
<organism evidence="5 6">
    <name type="scientific">Tetracentron sinense</name>
    <name type="common">Spur-leaf</name>
    <dbReference type="NCBI Taxonomy" id="13715"/>
    <lineage>
        <taxon>Eukaryota</taxon>
        <taxon>Viridiplantae</taxon>
        <taxon>Streptophyta</taxon>
        <taxon>Embryophyta</taxon>
        <taxon>Tracheophyta</taxon>
        <taxon>Spermatophyta</taxon>
        <taxon>Magnoliopsida</taxon>
        <taxon>Trochodendrales</taxon>
        <taxon>Trochodendraceae</taxon>
        <taxon>Tetracentron</taxon>
    </lineage>
</organism>
<dbReference type="OrthoDB" id="21449at2759"/>
<feature type="compositionally biased region" description="Low complexity" evidence="3">
    <location>
        <begin position="494"/>
        <end position="509"/>
    </location>
</feature>
<evidence type="ECO:0000313" key="5">
    <source>
        <dbReference type="EMBL" id="KAF8410647.1"/>
    </source>
</evidence>
<protein>
    <recommendedName>
        <fullName evidence="4">Bromo domain-containing protein</fullName>
    </recommendedName>
</protein>
<sequence length="762" mass="83634">MGGKVVERKKKKGRPSLLDLQKRNLRQQDEQHQKQQNKRNFNPYSNPNFTNPIISNPNPNRRITRRNANSDGISAASQTIEDNDDDDENGKQREKKLKLVLRLPLHEQQRSSVNSPSLNSRSYDSDSNAEDENGETPHKRQKINAVGDGSGHVDGEKEEKPNSASKATDSPPGTLLDRGPTTPLPDKKLLVFIVDTLQKKDTRGVFSEPADPKQLPDYHEVIAHPMDFGTVRKKLAGGAYANLEQFEKDIFLICSNAMQYNAPDTIYFRQARSIQVLAKKSFENLRQDSDDNKPEPKIVRRGRPPSKNLKKPLGRPPFEHAGSSDATLATGGDNANWSNSYDLRKGPLSDKSGPVDASGRNIHGSRNSVAHTSWLAEHKSDRNDEFPGSMLRGAFIKYGKKQFVFDENRRNTYKQPHLLTGGREASVLTTFEGEKQQLMTVGLHSDHGYARSLTRFAANLGPFAWKIASKKIERALPAGLKFGPGWVGENDAAPQQLPLSSSSPIGQLPPRQPLSLPNVSLSSGIPSTVESNRHKSSEKQGPSNYSVLDSHSSRALPIYTAPSSSPAVANRSPEPAPEGIESVKVLNSQSGLHLLNSSVDAIRHRPPFQIHQSPVIHPTINGFRGGFSFNLSSQMEKLGRPVMTTGKFSSDSSMALCDSTSRSDTNFVHPMPANRLDSEDPRLSESSNRINSGGLLLDSGSAVQAASGARIRQLPSWQVLPLHQKPDSVPPDLNVGFQSPGSPSSSIPVDLHQPDLALQLLR</sequence>
<comment type="caution">
    <text evidence="5">The sequence shown here is derived from an EMBL/GenBank/DDBJ whole genome shotgun (WGS) entry which is preliminary data.</text>
</comment>
<dbReference type="Pfam" id="PF00439">
    <property type="entry name" value="Bromodomain"/>
    <property type="match status" value="1"/>
</dbReference>
<proteinExistence type="predicted"/>
<dbReference type="PROSITE" id="PS50014">
    <property type="entry name" value="BROMODOMAIN_2"/>
    <property type="match status" value="1"/>
</dbReference>
<dbReference type="PANTHER" id="PTHR22881">
    <property type="entry name" value="BROMODOMAIN CONTAINING PROTEIN"/>
    <property type="match status" value="1"/>
</dbReference>
<feature type="region of interest" description="Disordered" evidence="3">
    <location>
        <begin position="1"/>
        <end position="182"/>
    </location>
</feature>
<dbReference type="PRINTS" id="PR00503">
    <property type="entry name" value="BROMODOMAIN"/>
</dbReference>
<dbReference type="Proteomes" id="UP000655225">
    <property type="component" value="Unassembled WGS sequence"/>
</dbReference>
<dbReference type="EMBL" id="JABCRI010000002">
    <property type="protein sequence ID" value="KAF8410647.1"/>
    <property type="molecule type" value="Genomic_DNA"/>
</dbReference>
<feature type="compositionally biased region" description="Basic and acidic residues" evidence="3">
    <location>
        <begin position="285"/>
        <end position="298"/>
    </location>
</feature>
<dbReference type="InterPro" id="IPR051831">
    <property type="entry name" value="Bromodomain_contain_prot"/>
</dbReference>
<feature type="compositionally biased region" description="Polar residues" evidence="3">
    <location>
        <begin position="515"/>
        <end position="530"/>
    </location>
</feature>
<name>A0A834ZXU4_TETSI</name>
<dbReference type="AlphaFoldDB" id="A0A834ZXU4"/>
<dbReference type="InterPro" id="IPR018359">
    <property type="entry name" value="Bromodomain_CS"/>
</dbReference>
<evidence type="ECO:0000313" key="6">
    <source>
        <dbReference type="Proteomes" id="UP000655225"/>
    </source>
</evidence>
<dbReference type="OMA" id="SYKFRQA"/>
<evidence type="ECO:0000259" key="4">
    <source>
        <dbReference type="PROSITE" id="PS50014"/>
    </source>
</evidence>
<feature type="domain" description="Bromo" evidence="4">
    <location>
        <begin position="198"/>
        <end position="268"/>
    </location>
</feature>
<keyword evidence="1 2" id="KW-0103">Bromodomain</keyword>
<feature type="compositionally biased region" description="Basic and acidic residues" evidence="3">
    <location>
        <begin position="20"/>
        <end position="33"/>
    </location>
</feature>
<dbReference type="InterPro" id="IPR036427">
    <property type="entry name" value="Bromodomain-like_sf"/>
</dbReference>
<dbReference type="SMART" id="SM00297">
    <property type="entry name" value="BROMO"/>
    <property type="match status" value="1"/>
</dbReference>